<reference evidence="1 2" key="1">
    <citation type="submission" date="2018-01" db="EMBL/GenBank/DDBJ databases">
        <authorList>
            <person name="Gaut B.S."/>
            <person name="Morton B.R."/>
            <person name="Clegg M.T."/>
            <person name="Duvall M.R."/>
        </authorList>
    </citation>
    <scope>NUCLEOTIDE SEQUENCE [LARGE SCALE GENOMIC DNA]</scope>
    <source>
        <strain evidence="1">GP69</strain>
    </source>
</reference>
<dbReference type="EMBL" id="OFSM01000012">
    <property type="protein sequence ID" value="SOY29905.1"/>
    <property type="molecule type" value="Genomic_DNA"/>
</dbReference>
<accession>A0A2K4ZHG7</accession>
<dbReference type="Proteomes" id="UP000236311">
    <property type="component" value="Unassembled WGS sequence"/>
</dbReference>
<sequence length="381" mass="42689">MHSLIVERISRMRERKGYGHSNMKKILEHQVLFPVGAESDSFTAALASALVIVRGYTEETPYWCAPNSRYCIHCSSCGDHLLERHQESIYHCLLTASTLAFGFDYPWDDTVNPHSLPGFRSGWRWDDDFVDALARFAGFSWRRCGCTSTQEEVLSAIKSSVDAGFPTLLRLENEMEWILAVGYDGDTVYGLDSQFHALPDNWHSMLRDAIVITGSTAPDMSCRELLERIASALSYEEHTALESVIMDVLDHVTPENAMDVAGMMCGINGVPIEARWHAAESFCGAENLLCDIFTDKEIHSRLRDILSARYISCGNDETHGIGWKIWGALGVGPETGYAVTRQSADLILQKETQETLKCLFAKIFENDRAVCAEIRSCLEQL</sequence>
<organism evidence="1 2">
    <name type="scientific">Acetatifactor muris</name>
    <dbReference type="NCBI Taxonomy" id="879566"/>
    <lineage>
        <taxon>Bacteria</taxon>
        <taxon>Bacillati</taxon>
        <taxon>Bacillota</taxon>
        <taxon>Clostridia</taxon>
        <taxon>Lachnospirales</taxon>
        <taxon>Lachnospiraceae</taxon>
        <taxon>Acetatifactor</taxon>
    </lineage>
</organism>
<protein>
    <submittedName>
        <fullName evidence="1">Uncharacterized protein</fullName>
    </submittedName>
</protein>
<proteinExistence type="predicted"/>
<evidence type="ECO:0000313" key="1">
    <source>
        <dbReference type="EMBL" id="SOY29905.1"/>
    </source>
</evidence>
<keyword evidence="2" id="KW-1185">Reference proteome</keyword>
<dbReference type="AlphaFoldDB" id="A0A2K4ZHG7"/>
<gene>
    <name evidence="1" type="ORF">AMURIS_02626</name>
</gene>
<evidence type="ECO:0000313" key="2">
    <source>
        <dbReference type="Proteomes" id="UP000236311"/>
    </source>
</evidence>
<name>A0A2K4ZHG7_9FIRM</name>